<reference evidence="2" key="1">
    <citation type="submission" date="2023-08" db="EMBL/GenBank/DDBJ databases">
        <title>A de novo genome assembly of Solanum verrucosum Schlechtendal, a Mexican diploid species geographically isolated from the other diploid A-genome species in potato relatives.</title>
        <authorList>
            <person name="Hosaka K."/>
        </authorList>
    </citation>
    <scope>NUCLEOTIDE SEQUENCE</scope>
    <source>
        <tissue evidence="2">Young leaves</tissue>
    </source>
</reference>
<dbReference type="EMBL" id="CP133617">
    <property type="protein sequence ID" value="WMV33379.1"/>
    <property type="molecule type" value="Genomic_DNA"/>
</dbReference>
<proteinExistence type="predicted"/>
<evidence type="ECO:0000256" key="1">
    <source>
        <dbReference type="SAM" id="MobiDB-lite"/>
    </source>
</evidence>
<dbReference type="AlphaFoldDB" id="A0AAF0R8D7"/>
<accession>A0AAF0R8D7</accession>
<feature type="compositionally biased region" description="Basic and acidic residues" evidence="1">
    <location>
        <begin position="85"/>
        <end position="100"/>
    </location>
</feature>
<sequence>MAKMITQLDLISKHVMGGGFNMVNAIGTSSEQCSEDAKFEALYNEKVNYMGNQLGGSYPNYPRSGANQGWNKDMDNGWRYWRDRGGNWRDREPEKDRYIPPHDLSPIQKKLYRKK</sequence>
<dbReference type="Proteomes" id="UP001234989">
    <property type="component" value="Chromosome 6"/>
</dbReference>
<organism evidence="2 3">
    <name type="scientific">Solanum verrucosum</name>
    <dbReference type="NCBI Taxonomy" id="315347"/>
    <lineage>
        <taxon>Eukaryota</taxon>
        <taxon>Viridiplantae</taxon>
        <taxon>Streptophyta</taxon>
        <taxon>Embryophyta</taxon>
        <taxon>Tracheophyta</taxon>
        <taxon>Spermatophyta</taxon>
        <taxon>Magnoliopsida</taxon>
        <taxon>eudicotyledons</taxon>
        <taxon>Gunneridae</taxon>
        <taxon>Pentapetalae</taxon>
        <taxon>asterids</taxon>
        <taxon>lamiids</taxon>
        <taxon>Solanales</taxon>
        <taxon>Solanaceae</taxon>
        <taxon>Solanoideae</taxon>
        <taxon>Solaneae</taxon>
        <taxon>Solanum</taxon>
    </lineage>
</organism>
<feature type="region of interest" description="Disordered" evidence="1">
    <location>
        <begin position="85"/>
        <end position="115"/>
    </location>
</feature>
<name>A0AAF0R8D7_SOLVR</name>
<evidence type="ECO:0000313" key="2">
    <source>
        <dbReference type="EMBL" id="WMV33379.1"/>
    </source>
</evidence>
<keyword evidence="3" id="KW-1185">Reference proteome</keyword>
<evidence type="ECO:0000313" key="3">
    <source>
        <dbReference type="Proteomes" id="UP001234989"/>
    </source>
</evidence>
<gene>
    <name evidence="2" type="ORF">MTR67_026764</name>
</gene>
<protein>
    <submittedName>
        <fullName evidence="2">Uncharacterized protein</fullName>
    </submittedName>
</protein>